<feature type="domain" description="MADF" evidence="1">
    <location>
        <begin position="189"/>
        <end position="276"/>
    </location>
</feature>
<dbReference type="EMBL" id="CAJPWZ010000882">
    <property type="protein sequence ID" value="CAG2202255.1"/>
    <property type="molecule type" value="Genomic_DNA"/>
</dbReference>
<accession>A0A8S3R3K8</accession>
<dbReference type="PANTHER" id="PTHR12243:SF60">
    <property type="entry name" value="SI:CH211-15D5.12-RELATED"/>
    <property type="match status" value="1"/>
</dbReference>
<dbReference type="Proteomes" id="UP000683360">
    <property type="component" value="Unassembled WGS sequence"/>
</dbReference>
<reference evidence="2" key="1">
    <citation type="submission" date="2021-03" db="EMBL/GenBank/DDBJ databases">
        <authorList>
            <person name="Bekaert M."/>
        </authorList>
    </citation>
    <scope>NUCLEOTIDE SEQUENCE</scope>
</reference>
<evidence type="ECO:0000259" key="1">
    <source>
        <dbReference type="PROSITE" id="PS51029"/>
    </source>
</evidence>
<dbReference type="AlphaFoldDB" id="A0A8S3R3K8"/>
<keyword evidence="3" id="KW-1185">Reference proteome</keyword>
<name>A0A8S3R3K8_MYTED</name>
<dbReference type="GO" id="GO:0005667">
    <property type="term" value="C:transcription regulator complex"/>
    <property type="evidence" value="ECO:0007669"/>
    <property type="project" value="TreeGrafter"/>
</dbReference>
<dbReference type="OrthoDB" id="6156504at2759"/>
<dbReference type="PROSITE" id="PS51029">
    <property type="entry name" value="MADF"/>
    <property type="match status" value="1"/>
</dbReference>
<gene>
    <name evidence="2" type="ORF">MEDL_16817</name>
</gene>
<dbReference type="GO" id="GO:0005634">
    <property type="term" value="C:nucleus"/>
    <property type="evidence" value="ECO:0007669"/>
    <property type="project" value="TreeGrafter"/>
</dbReference>
<evidence type="ECO:0000313" key="2">
    <source>
        <dbReference type="EMBL" id="CAG2202255.1"/>
    </source>
</evidence>
<dbReference type="InterPro" id="IPR039353">
    <property type="entry name" value="TF_Adf1"/>
</dbReference>
<dbReference type="Pfam" id="PF10545">
    <property type="entry name" value="MADF_DNA_bdg"/>
    <property type="match status" value="1"/>
</dbReference>
<evidence type="ECO:0000313" key="3">
    <source>
        <dbReference type="Proteomes" id="UP000683360"/>
    </source>
</evidence>
<dbReference type="InterPro" id="IPR006578">
    <property type="entry name" value="MADF-dom"/>
</dbReference>
<proteinExistence type="predicted"/>
<protein>
    <recommendedName>
        <fullName evidence="1">MADF domain-containing protein</fullName>
    </recommendedName>
</protein>
<organism evidence="2 3">
    <name type="scientific">Mytilus edulis</name>
    <name type="common">Blue mussel</name>
    <dbReference type="NCBI Taxonomy" id="6550"/>
    <lineage>
        <taxon>Eukaryota</taxon>
        <taxon>Metazoa</taxon>
        <taxon>Spiralia</taxon>
        <taxon>Lophotrochozoa</taxon>
        <taxon>Mollusca</taxon>
        <taxon>Bivalvia</taxon>
        <taxon>Autobranchia</taxon>
        <taxon>Pteriomorphia</taxon>
        <taxon>Mytilida</taxon>
        <taxon>Mytiloidea</taxon>
        <taxon>Mytilidae</taxon>
        <taxon>Mytilinae</taxon>
        <taxon>Mytilus</taxon>
    </lineage>
</organism>
<comment type="caution">
    <text evidence="2">The sequence shown here is derived from an EMBL/GenBank/DDBJ whole genome shotgun (WGS) entry which is preliminary data.</text>
</comment>
<sequence>MIKTDEAILGAEKYFQTNSILVQLIVTHAEECPYEDLLTLNNEKGKDYAVVNPELFPGAYNFFPELPTRVDEDPGKQFFVYYVGNDTVCWLNVVVKIVRCKQEVSNISDYEGGANCSNLLWGTSCNAACSDGKVSMGGPAVFTCEMDNYNMTYLQLDNDTVCQGMADQLEKRDKRYKLHTDLTLEEEQNMVEMMEAHPILYNKKMTTYKDTGKKERMWVEKAEDLGKSVLVLKTWYSSMRTRYGRLKKKNPAMVTKNIEREDGVIQNFDFLHPHVHGVQKEDIRSMKKKLLAVENCASSATSDDEIDEIQADMPSISQTTGLKSKAHKYKHDTSETEDVLWAGIEDRSNKIMVLQQQVLERLRPVSFDRKRDAFIDWVRTVITELNHVV</sequence>
<dbReference type="PANTHER" id="PTHR12243">
    <property type="entry name" value="MADF DOMAIN TRANSCRIPTION FACTOR"/>
    <property type="match status" value="1"/>
</dbReference>
<dbReference type="GO" id="GO:0006357">
    <property type="term" value="P:regulation of transcription by RNA polymerase II"/>
    <property type="evidence" value="ECO:0007669"/>
    <property type="project" value="TreeGrafter"/>
</dbReference>